<accession>A0A199XQ87</accession>
<gene>
    <name evidence="2" type="ORF">FLB_22830</name>
</gene>
<dbReference type="Pfam" id="PF12867">
    <property type="entry name" value="DinB_2"/>
    <property type="match status" value="1"/>
</dbReference>
<comment type="caution">
    <text evidence="2">The sequence shown here is derived from an EMBL/GenBank/DDBJ whole genome shotgun (WGS) entry which is preliminary data.</text>
</comment>
<sequence>MNALFELTATSRKMAASFLEKYSLEQLNTIPEGFSNTIFWNIAHIVVTQQLLVYKLSGLPMQVADELVEKYRKGSKPEQDATQEEVDLIKSLLFSTVEQMKSDYNNKVFQNFTEYPTSTGFTLHSVEEAIQFNNFHEGLHIGILMSLRKFV</sequence>
<protein>
    <submittedName>
        <fullName evidence="2">DinB superfamily protein</fullName>
    </submittedName>
</protein>
<evidence type="ECO:0000259" key="1">
    <source>
        <dbReference type="Pfam" id="PF12867"/>
    </source>
</evidence>
<dbReference type="RefSeq" id="WP_064716105.1">
    <property type="nucleotide sequence ID" value="NZ_JMTM01000060.1"/>
</dbReference>
<dbReference type="PATRIC" id="fig|29536.5.peg.2382"/>
<name>A0A199XQ87_9FLAO</name>
<dbReference type="InterPro" id="IPR034660">
    <property type="entry name" value="DinB/YfiT-like"/>
</dbReference>
<dbReference type="EMBL" id="JMTM01000060">
    <property type="protein sequence ID" value="OAZ03494.1"/>
    <property type="molecule type" value="Genomic_DNA"/>
</dbReference>
<dbReference type="InterPro" id="IPR024775">
    <property type="entry name" value="DinB-like"/>
</dbReference>
<dbReference type="SUPFAM" id="SSF109854">
    <property type="entry name" value="DinB/YfiT-like putative metalloenzymes"/>
    <property type="match status" value="1"/>
</dbReference>
<evidence type="ECO:0000313" key="3">
    <source>
        <dbReference type="Proteomes" id="UP000093807"/>
    </source>
</evidence>
<dbReference type="Proteomes" id="UP000093807">
    <property type="component" value="Unassembled WGS sequence"/>
</dbReference>
<dbReference type="AlphaFoldDB" id="A0A199XQ87"/>
<dbReference type="OrthoDB" id="4295522at2"/>
<proteinExistence type="predicted"/>
<dbReference type="Gene3D" id="1.20.120.450">
    <property type="entry name" value="dinb family like domain"/>
    <property type="match status" value="1"/>
</dbReference>
<reference evidence="2 3" key="1">
    <citation type="submission" date="2016-06" db="EMBL/GenBank/DDBJ databases">
        <title>Draft genome sequence of Flavobacterium succinicans strain DD5b.</title>
        <authorList>
            <person name="Poehlein A."/>
            <person name="Daniel R."/>
            <person name="Simeonova D.D."/>
        </authorList>
    </citation>
    <scope>NUCLEOTIDE SEQUENCE [LARGE SCALE GENOMIC DNA]</scope>
    <source>
        <strain evidence="2 3">DD5b</strain>
    </source>
</reference>
<feature type="domain" description="DinB-like" evidence="1">
    <location>
        <begin position="10"/>
        <end position="143"/>
    </location>
</feature>
<keyword evidence="3" id="KW-1185">Reference proteome</keyword>
<organism evidence="2 3">
    <name type="scientific">Flavobacterium succinicans</name>
    <dbReference type="NCBI Taxonomy" id="29536"/>
    <lineage>
        <taxon>Bacteria</taxon>
        <taxon>Pseudomonadati</taxon>
        <taxon>Bacteroidota</taxon>
        <taxon>Flavobacteriia</taxon>
        <taxon>Flavobacteriales</taxon>
        <taxon>Flavobacteriaceae</taxon>
        <taxon>Flavobacterium</taxon>
    </lineage>
</organism>
<evidence type="ECO:0000313" key="2">
    <source>
        <dbReference type="EMBL" id="OAZ03494.1"/>
    </source>
</evidence>